<protein>
    <recommendedName>
        <fullName evidence="4">DUF5658 domain-containing protein</fullName>
    </recommendedName>
</protein>
<evidence type="ECO:0000313" key="2">
    <source>
        <dbReference type="EMBL" id="MDX8335027.1"/>
    </source>
</evidence>
<dbReference type="EMBL" id="JAVIKH010000001">
    <property type="protein sequence ID" value="MDX8335027.1"/>
    <property type="molecule type" value="Genomic_DNA"/>
</dbReference>
<keyword evidence="3" id="KW-1185">Reference proteome</keyword>
<gene>
    <name evidence="2" type="ORF">RFV38_00690</name>
</gene>
<reference evidence="3" key="1">
    <citation type="submission" date="2023-07" db="EMBL/GenBank/DDBJ databases">
        <authorList>
            <person name="Colorado M.A."/>
            <person name="Villamil L.M."/>
            <person name="Melo J.F."/>
            <person name="Rodriguez J.A."/>
            <person name="Ruiz R.Y."/>
        </authorList>
    </citation>
    <scope>NUCLEOTIDE SEQUENCE [LARGE SCALE GENOMIC DNA]</scope>
    <source>
        <strain evidence="3">C33</strain>
    </source>
</reference>
<evidence type="ECO:0000313" key="3">
    <source>
        <dbReference type="Proteomes" id="UP001279681"/>
    </source>
</evidence>
<feature type="transmembrane region" description="Helical" evidence="1">
    <location>
        <begin position="49"/>
        <end position="67"/>
    </location>
</feature>
<proteinExistence type="predicted"/>
<organism evidence="2 3">
    <name type="scientific">Candidatus Cetobacterium colombiensis</name>
    <dbReference type="NCBI Taxonomy" id="3073100"/>
    <lineage>
        <taxon>Bacteria</taxon>
        <taxon>Fusobacteriati</taxon>
        <taxon>Fusobacteriota</taxon>
        <taxon>Fusobacteriia</taxon>
        <taxon>Fusobacteriales</taxon>
        <taxon>Fusobacteriaceae</taxon>
        <taxon>Cetobacterium</taxon>
    </lineage>
</organism>
<comment type="caution">
    <text evidence="2">The sequence shown here is derived from an EMBL/GenBank/DDBJ whole genome shotgun (WGS) entry which is preliminary data.</text>
</comment>
<keyword evidence="1" id="KW-0812">Transmembrane</keyword>
<evidence type="ECO:0008006" key="4">
    <source>
        <dbReference type="Google" id="ProtNLM"/>
    </source>
</evidence>
<keyword evidence="1" id="KW-1133">Transmembrane helix</keyword>
<feature type="transmembrane region" description="Helical" evidence="1">
    <location>
        <begin position="6"/>
        <end position="23"/>
    </location>
</feature>
<dbReference type="RefSeq" id="WP_320312440.1">
    <property type="nucleotide sequence ID" value="NZ_JAVIKH010000001.1"/>
</dbReference>
<sequence>MIQRLIIYNFIVLTFDAFTYFFMNEKYRGYLGINDYIKLFSNPIYRKSLLTKIFIVDFIVILFFVLFN</sequence>
<accession>A0ABU4W685</accession>
<evidence type="ECO:0000256" key="1">
    <source>
        <dbReference type="SAM" id="Phobius"/>
    </source>
</evidence>
<keyword evidence="1" id="KW-0472">Membrane</keyword>
<name>A0ABU4W685_9FUSO</name>
<dbReference type="Proteomes" id="UP001279681">
    <property type="component" value="Unassembled WGS sequence"/>
</dbReference>